<reference evidence="2 3" key="1">
    <citation type="submission" date="2018-02" db="EMBL/GenBank/DDBJ databases">
        <title>The genomes of Aspergillus section Nigri reveals drivers in fungal speciation.</title>
        <authorList>
            <consortium name="DOE Joint Genome Institute"/>
            <person name="Vesth T.C."/>
            <person name="Nybo J."/>
            <person name="Theobald S."/>
            <person name="Brandl J."/>
            <person name="Frisvad J.C."/>
            <person name="Nielsen K.F."/>
            <person name="Lyhne E.K."/>
            <person name="Kogle M.E."/>
            <person name="Kuo A."/>
            <person name="Riley R."/>
            <person name="Clum A."/>
            <person name="Nolan M."/>
            <person name="Lipzen A."/>
            <person name="Salamov A."/>
            <person name="Henrissat B."/>
            <person name="Wiebenga A."/>
            <person name="De vries R.P."/>
            <person name="Grigoriev I.V."/>
            <person name="Mortensen U.H."/>
            <person name="Andersen M.R."/>
            <person name="Baker S.E."/>
        </authorList>
    </citation>
    <scope>NUCLEOTIDE SEQUENCE [LARGE SCALE GENOMIC DNA]</scope>
    <source>
        <strain evidence="2 3">CBS 707.79</strain>
    </source>
</reference>
<feature type="transmembrane region" description="Helical" evidence="1">
    <location>
        <begin position="20"/>
        <end position="42"/>
    </location>
</feature>
<keyword evidence="1" id="KW-0812">Transmembrane</keyword>
<dbReference type="VEuPathDB" id="FungiDB:BO71DRAFT_36336"/>
<proteinExistence type="predicted"/>
<feature type="transmembrane region" description="Helical" evidence="1">
    <location>
        <begin position="54"/>
        <end position="82"/>
    </location>
</feature>
<keyword evidence="3" id="KW-1185">Reference proteome</keyword>
<dbReference type="Proteomes" id="UP000247810">
    <property type="component" value="Unassembled WGS sequence"/>
</dbReference>
<evidence type="ECO:0000313" key="2">
    <source>
        <dbReference type="EMBL" id="PYH91947.1"/>
    </source>
</evidence>
<evidence type="ECO:0000256" key="1">
    <source>
        <dbReference type="SAM" id="Phobius"/>
    </source>
</evidence>
<gene>
    <name evidence="2" type="ORF">BO71DRAFT_36336</name>
</gene>
<organism evidence="2 3">
    <name type="scientific">Aspergillus ellipticus CBS 707.79</name>
    <dbReference type="NCBI Taxonomy" id="1448320"/>
    <lineage>
        <taxon>Eukaryota</taxon>
        <taxon>Fungi</taxon>
        <taxon>Dikarya</taxon>
        <taxon>Ascomycota</taxon>
        <taxon>Pezizomycotina</taxon>
        <taxon>Eurotiomycetes</taxon>
        <taxon>Eurotiomycetidae</taxon>
        <taxon>Eurotiales</taxon>
        <taxon>Aspergillaceae</taxon>
        <taxon>Aspergillus</taxon>
        <taxon>Aspergillus subgen. Circumdati</taxon>
    </lineage>
</organism>
<keyword evidence="1" id="KW-0472">Membrane</keyword>
<keyword evidence="1" id="KW-1133">Transmembrane helix</keyword>
<accession>A0A319DCD7</accession>
<dbReference type="EMBL" id="KZ825930">
    <property type="protein sequence ID" value="PYH91947.1"/>
    <property type="molecule type" value="Genomic_DNA"/>
</dbReference>
<sequence length="155" mass="18410">MRQPARNQERRIEDGMGSYSPVLLFCYYFFFSFFFFGFKILLHGRLHSGVKQVLVFIVFLLTLDSLVSIYWLGAFFFFFFLYWDIDLPPLPSSLVGCFCDLLISWFLFLFFDTLFCFLAFGLHHSSVIRQFYRVRPARRPAGLWRKRSVSGWIAS</sequence>
<evidence type="ECO:0000313" key="3">
    <source>
        <dbReference type="Proteomes" id="UP000247810"/>
    </source>
</evidence>
<dbReference type="AlphaFoldDB" id="A0A319DCD7"/>
<protein>
    <submittedName>
        <fullName evidence="2">Uncharacterized protein</fullName>
    </submittedName>
</protein>
<name>A0A319DCD7_9EURO</name>
<feature type="transmembrane region" description="Helical" evidence="1">
    <location>
        <begin position="102"/>
        <end position="123"/>
    </location>
</feature>